<evidence type="ECO:0000313" key="1">
    <source>
        <dbReference type="EMBL" id="CAJ2654332.1"/>
    </source>
</evidence>
<organism evidence="1 2">
    <name type="scientific">Trifolium pratense</name>
    <name type="common">Red clover</name>
    <dbReference type="NCBI Taxonomy" id="57577"/>
    <lineage>
        <taxon>Eukaryota</taxon>
        <taxon>Viridiplantae</taxon>
        <taxon>Streptophyta</taxon>
        <taxon>Embryophyta</taxon>
        <taxon>Tracheophyta</taxon>
        <taxon>Spermatophyta</taxon>
        <taxon>Magnoliopsida</taxon>
        <taxon>eudicotyledons</taxon>
        <taxon>Gunneridae</taxon>
        <taxon>Pentapetalae</taxon>
        <taxon>rosids</taxon>
        <taxon>fabids</taxon>
        <taxon>Fabales</taxon>
        <taxon>Fabaceae</taxon>
        <taxon>Papilionoideae</taxon>
        <taxon>50 kb inversion clade</taxon>
        <taxon>NPAAA clade</taxon>
        <taxon>Hologalegina</taxon>
        <taxon>IRL clade</taxon>
        <taxon>Trifolieae</taxon>
        <taxon>Trifolium</taxon>
    </lineage>
</organism>
<protein>
    <submittedName>
        <fullName evidence="1">Uncharacterized protein</fullName>
    </submittedName>
</protein>
<sequence length="387" mass="42852">MASSRIISHSPPNLHRQSSPFDTVKPLPPQNLNLPPKRHRNLRIHTSLRSSSHSNNDLNDTVELRTNSVSAVSNDVVSKDPISLPRPLSSNQSSTAVSDGSRLRVAYQGVRGAYSESAAQKAYPNCEAVPCEQFDTAFEAVERWLVDRAVLPIENSLGGSIHRNYDLLLRHRLHIVGEVKYAVHHCLMANPGVKLENLKRVLSHPQALAQCENTLTGWGLVREAVDDTAGAAKHVALNNLQDAGAVASSAAAEIYGLNILAQDIQDDSDNITRFLVLAREPILPGIDRPFKTSIVFSLEEGPGILFKALAVFALRQINLSKIESRPLRKQPLRTSDDNSNRYFDYLFYVDFEASMADQNAQNALRHLKEFATFLRVLGSYPMDISMT</sequence>
<dbReference type="EMBL" id="CASHSV030000206">
    <property type="protein sequence ID" value="CAJ2654332.1"/>
    <property type="molecule type" value="Genomic_DNA"/>
</dbReference>
<gene>
    <name evidence="1" type="ORF">MILVUS5_LOCUS21504</name>
</gene>
<accession>A0ACB0KFQ0</accession>
<keyword evidence="2" id="KW-1185">Reference proteome</keyword>
<dbReference type="Proteomes" id="UP001177021">
    <property type="component" value="Unassembled WGS sequence"/>
</dbReference>
<comment type="caution">
    <text evidence="1">The sequence shown here is derived from an EMBL/GenBank/DDBJ whole genome shotgun (WGS) entry which is preliminary data.</text>
</comment>
<name>A0ACB0KFQ0_TRIPR</name>
<reference evidence="1" key="1">
    <citation type="submission" date="2023-10" db="EMBL/GenBank/DDBJ databases">
        <authorList>
            <person name="Rodriguez Cubillos JULIANA M."/>
            <person name="De Vega J."/>
        </authorList>
    </citation>
    <scope>NUCLEOTIDE SEQUENCE</scope>
</reference>
<proteinExistence type="predicted"/>
<evidence type="ECO:0000313" key="2">
    <source>
        <dbReference type="Proteomes" id="UP001177021"/>
    </source>
</evidence>